<dbReference type="PANTHER" id="PTHR39217">
    <property type="match status" value="1"/>
</dbReference>
<dbReference type="InterPro" id="IPR053191">
    <property type="entry name" value="DcsG_Biosynth_Enzyme"/>
</dbReference>
<dbReference type="SUPFAM" id="SSF56059">
    <property type="entry name" value="Glutathione synthetase ATP-binding domain-like"/>
    <property type="match status" value="1"/>
</dbReference>
<dbReference type="PANTHER" id="PTHR39217:SF1">
    <property type="entry name" value="GLUTATHIONE SYNTHETASE"/>
    <property type="match status" value="1"/>
</dbReference>
<accession>A0A345YHR4</accession>
<dbReference type="OrthoDB" id="3373978at2"/>
<dbReference type="Proteomes" id="UP000254508">
    <property type="component" value="Chromosome"/>
</dbReference>
<keyword evidence="2" id="KW-1185">Reference proteome</keyword>
<reference evidence="2" key="1">
    <citation type="submission" date="2018-07" db="EMBL/GenBank/DDBJ databases">
        <title>Genome sequence of Erythrobacter strain YH-07, an antagonistic bacterium isolated from Yellow Sea.</title>
        <authorList>
            <person name="Tang T."/>
            <person name="Liu Q."/>
            <person name="Sun X."/>
        </authorList>
    </citation>
    <scope>NUCLEOTIDE SEQUENCE [LARGE SCALE GENOMIC DNA]</scope>
    <source>
        <strain evidence="2">YH-07</strain>
    </source>
</reference>
<proteinExistence type="predicted"/>
<sequence>MLGTAWDYQDHPDAFLAKLEALAARGIQVCNPPEVVRWNVDKRYLKELEKSGATSVPTLWRTDIDRAGIEAAMEHFDTDRVVVKRQVGAGGLGQYSFSRDNLPDEGWSMGRACMVQPFLPSIVEEGEYTFVFVDGAFSHGVLKRAGEGEYRIQSLYGGYECDYAPDPQDLAKAEAVVAALPFTDLLYCRIDMARLPSGDLAVMEAEAIEPYLYPQQGLGLGQRLAQAIAARLADRAVAAPSPSTRAALRQP</sequence>
<evidence type="ECO:0000313" key="2">
    <source>
        <dbReference type="Proteomes" id="UP000254508"/>
    </source>
</evidence>
<dbReference type="AlphaFoldDB" id="A0A345YHR4"/>
<evidence type="ECO:0000313" key="1">
    <source>
        <dbReference type="EMBL" id="AXK43466.1"/>
    </source>
</evidence>
<dbReference type="KEGG" id="err:DVR09_04510"/>
<protein>
    <recommendedName>
        <fullName evidence="3">ATP-grasp domain-containing protein</fullName>
    </recommendedName>
</protein>
<gene>
    <name evidence="1" type="ORF">DVR09_04510</name>
</gene>
<evidence type="ECO:0008006" key="3">
    <source>
        <dbReference type="Google" id="ProtNLM"/>
    </source>
</evidence>
<name>A0A345YHR4_9SPHN</name>
<dbReference type="EMBL" id="CP031357">
    <property type="protein sequence ID" value="AXK43466.1"/>
    <property type="molecule type" value="Genomic_DNA"/>
</dbReference>
<organism evidence="1 2">
    <name type="scientific">Erythrobacter aureus</name>
    <dbReference type="NCBI Taxonomy" id="2182384"/>
    <lineage>
        <taxon>Bacteria</taxon>
        <taxon>Pseudomonadati</taxon>
        <taxon>Pseudomonadota</taxon>
        <taxon>Alphaproteobacteria</taxon>
        <taxon>Sphingomonadales</taxon>
        <taxon>Erythrobacteraceae</taxon>
        <taxon>Erythrobacter/Porphyrobacter group</taxon>
        <taxon>Erythrobacter</taxon>
    </lineage>
</organism>